<dbReference type="GO" id="GO:0051879">
    <property type="term" value="F:Hsp90 protein binding"/>
    <property type="evidence" value="ECO:0007669"/>
    <property type="project" value="TreeGrafter"/>
</dbReference>
<feature type="repeat" description="TPR" evidence="6">
    <location>
        <begin position="381"/>
        <end position="414"/>
    </location>
</feature>
<evidence type="ECO:0000256" key="3">
    <source>
        <dbReference type="ARBA" id="ARBA00022737"/>
    </source>
</evidence>
<feature type="domain" description="STI1" evidence="8">
    <location>
        <begin position="510"/>
        <end position="549"/>
    </location>
</feature>
<dbReference type="Pfam" id="PF00515">
    <property type="entry name" value="TPR_1"/>
    <property type="match status" value="1"/>
</dbReference>
<accession>A0A2P2HXJ6</accession>
<dbReference type="FunFam" id="1.25.40.10:FF:000020">
    <property type="entry name" value="Stress-induced phosphoprotein 1"/>
    <property type="match status" value="1"/>
</dbReference>
<evidence type="ECO:0000313" key="10">
    <source>
        <dbReference type="EMBL" id="LAC20041.1"/>
    </source>
</evidence>
<dbReference type="SUPFAM" id="SSF48452">
    <property type="entry name" value="TPR-like"/>
    <property type="match status" value="3"/>
</dbReference>
<dbReference type="PANTHER" id="PTHR22904">
    <property type="entry name" value="TPR REPEAT CONTAINING PROTEIN"/>
    <property type="match status" value="1"/>
</dbReference>
<evidence type="ECO:0000259" key="8">
    <source>
        <dbReference type="SMART" id="SM00727"/>
    </source>
</evidence>
<dbReference type="FunFam" id="1.10.260.100:FF:000002">
    <property type="entry name" value="Stress-induced-phosphoprotein 1 (Hsp70/Hsp90-organizing)"/>
    <property type="match status" value="1"/>
</dbReference>
<proteinExistence type="evidence at transcript level"/>
<dbReference type="Gene3D" id="1.10.260.100">
    <property type="match status" value="2"/>
</dbReference>
<dbReference type="Pfam" id="PF17830">
    <property type="entry name" value="STI1-HOP_DP"/>
    <property type="match status" value="2"/>
</dbReference>
<keyword evidence="4 6" id="KW-0802">TPR repeat</keyword>
<dbReference type="InterPro" id="IPR011990">
    <property type="entry name" value="TPR-like_helical_dom_sf"/>
</dbReference>
<dbReference type="FunFam" id="1.25.40.10:FF:000027">
    <property type="entry name" value="stress-induced-phosphoprotein 1 isoform X1"/>
    <property type="match status" value="1"/>
</dbReference>
<reference evidence="10" key="1">
    <citation type="submission" date="2017-11" db="EMBL/GenBank/DDBJ databases">
        <title>The sensing device of the deep-sea amphipod.</title>
        <authorList>
            <person name="Kobayashi H."/>
            <person name="Nagahama T."/>
            <person name="Arai W."/>
            <person name="Sasagawa Y."/>
            <person name="Umeda M."/>
            <person name="Hayashi T."/>
            <person name="Nikaido I."/>
            <person name="Watanabe H."/>
            <person name="Oguri K."/>
            <person name="Kitazato H."/>
            <person name="Fujioka K."/>
            <person name="Kido Y."/>
            <person name="Takami H."/>
        </authorList>
    </citation>
    <scope>NUCLEOTIDE SEQUENCE</scope>
    <source>
        <tissue evidence="10">Whole body</tissue>
    </source>
</reference>
<feature type="region of interest" description="Disordered" evidence="7">
    <location>
        <begin position="202"/>
        <end position="254"/>
    </location>
</feature>
<evidence type="ECO:0000256" key="4">
    <source>
        <dbReference type="ARBA" id="ARBA00022803"/>
    </source>
</evidence>
<dbReference type="InterPro" id="IPR041243">
    <property type="entry name" value="STI1/HOP_DP"/>
</dbReference>
<feature type="repeat" description="TPR" evidence="6">
    <location>
        <begin position="77"/>
        <end position="110"/>
    </location>
</feature>
<keyword evidence="2" id="KW-0963">Cytoplasm</keyword>
<dbReference type="SMART" id="SM00727">
    <property type="entry name" value="STI1"/>
    <property type="match status" value="2"/>
</dbReference>
<evidence type="ECO:0000256" key="5">
    <source>
        <dbReference type="ARBA" id="ARBA00026193"/>
    </source>
</evidence>
<feature type="repeat" description="TPR" evidence="6">
    <location>
        <begin position="246"/>
        <end position="279"/>
    </location>
</feature>
<keyword evidence="3" id="KW-0677">Repeat</keyword>
<evidence type="ECO:0000256" key="7">
    <source>
        <dbReference type="SAM" id="MobiDB-lite"/>
    </source>
</evidence>
<dbReference type="AlphaFoldDB" id="A0A2P2HXJ6"/>
<comment type="subcellular location">
    <subcellularLocation>
        <location evidence="1">Cytoplasm</location>
    </subcellularLocation>
</comment>
<dbReference type="PROSITE" id="PS50005">
    <property type="entry name" value="TPR"/>
    <property type="match status" value="5"/>
</dbReference>
<feature type="repeat" description="TPR" evidence="6">
    <location>
        <begin position="449"/>
        <end position="482"/>
    </location>
</feature>
<evidence type="ECO:0000256" key="2">
    <source>
        <dbReference type="ARBA" id="ARBA00022490"/>
    </source>
</evidence>
<dbReference type="FunFam" id="1.25.40.10:FF:000010">
    <property type="entry name" value="Stress-induced phosphoprotein 1"/>
    <property type="match status" value="1"/>
</dbReference>
<dbReference type="PANTHER" id="PTHR22904:SF523">
    <property type="entry name" value="STRESS-INDUCED-PHOSPHOPROTEIN 1"/>
    <property type="match status" value="1"/>
</dbReference>
<reference evidence="9" key="2">
    <citation type="journal article" date="2018" name="Biosci. Biotechnol. Biochem.">
        <title>Polysaccharide hydrolase of the hadal zone amphipods Hirondellea gigas.</title>
        <authorList>
            <person name="Kobayashi H."/>
            <person name="Nagahama T."/>
            <person name="Arai W."/>
            <person name="Sasagawa Y."/>
            <person name="Umeda M."/>
            <person name="Hayashi T."/>
            <person name="Nikaido I."/>
            <person name="Watanabe H."/>
            <person name="Oguri K."/>
            <person name="Kitazato H."/>
            <person name="Fujioka K."/>
            <person name="Kido Y."/>
            <person name="Takami H."/>
        </authorList>
    </citation>
    <scope>NUCLEOTIDE SEQUENCE</scope>
    <source>
        <tissue evidence="9">Whole body</tissue>
    </source>
</reference>
<name>A0A2P2HXJ6_9CRUS</name>
<dbReference type="Gene3D" id="1.25.40.10">
    <property type="entry name" value="Tetratricopeptide repeat domain"/>
    <property type="match status" value="3"/>
</dbReference>
<feature type="repeat" description="TPR" evidence="6">
    <location>
        <begin position="9"/>
        <end position="42"/>
    </location>
</feature>
<evidence type="ECO:0000256" key="6">
    <source>
        <dbReference type="PROSITE-ProRule" id="PRU00339"/>
    </source>
</evidence>
<dbReference type="Pfam" id="PF13424">
    <property type="entry name" value="TPR_12"/>
    <property type="match status" value="1"/>
</dbReference>
<evidence type="ECO:0000313" key="9">
    <source>
        <dbReference type="EMBL" id="LAB66499.1"/>
    </source>
</evidence>
<feature type="domain" description="STI1" evidence="8">
    <location>
        <begin position="140"/>
        <end position="179"/>
    </location>
</feature>
<protein>
    <recommendedName>
        <fullName evidence="5">Stress-induced-phosphoprotein 1</fullName>
    </recommendedName>
</protein>
<dbReference type="SMART" id="SM00028">
    <property type="entry name" value="TPR"/>
    <property type="match status" value="9"/>
</dbReference>
<organism evidence="9">
    <name type="scientific">Hirondellea gigas</name>
    <dbReference type="NCBI Taxonomy" id="1518452"/>
    <lineage>
        <taxon>Eukaryota</taxon>
        <taxon>Metazoa</taxon>
        <taxon>Ecdysozoa</taxon>
        <taxon>Arthropoda</taxon>
        <taxon>Crustacea</taxon>
        <taxon>Multicrustacea</taxon>
        <taxon>Malacostraca</taxon>
        <taxon>Eumalacostraca</taxon>
        <taxon>Peracarida</taxon>
        <taxon>Amphipoda</taxon>
        <taxon>Amphilochidea</taxon>
        <taxon>Lysianassida</taxon>
        <taxon>Lysianassidira</taxon>
        <taxon>Lysianassoidea</taxon>
        <taxon>Lysianassidae</taxon>
        <taxon>Hirondellea</taxon>
    </lineage>
</organism>
<dbReference type="InterPro" id="IPR006636">
    <property type="entry name" value="STI1_HS-bd"/>
</dbReference>
<dbReference type="GO" id="GO:0005737">
    <property type="term" value="C:cytoplasm"/>
    <property type="evidence" value="ECO:0007669"/>
    <property type="project" value="UniProtKB-SubCell"/>
</dbReference>
<dbReference type="EMBL" id="IACT01000648">
    <property type="protein sequence ID" value="LAC20041.1"/>
    <property type="molecule type" value="mRNA"/>
</dbReference>
<sequence length="561" mass="62841">MTMDNKTKAQELKDAGNAALNSDKPAVAVEKYTEAIEFDPENHVLFSNRSAAYAKLENYTQALKDAEATVKIKPDWAKGFSRKGAALVYLNRLDEAEEAYNAGLKIDPSNEQLKSGLSECTAKAARLRRPGLGMGLGFDDPNVMAKLAMDPRTRGLMNDPSFLKMIEDIVKDSSKMSEYIKDKRLMIAMSVLLGLDLRTSGGMDDDDDDSPIKDVPSNPKPKQTQQAKSAKAEKMEVDLSPQQQQAKAEKEKGNAAYKKKDFATATTHYEKAIEIDPTDMTFLNNLAAVKYEQKDYVECIASCDKAVEVGRENRADFKLIAKSLTRIGNAHRQLEDLQSAKTFYEKAMSEHRTPETKDLLSKIQKLIKEKDRLAYFDVGKSEAEKELGNQCFKKGDYPAAVKHYTEAVLRNPDDAKVFSNRAACYTKLAEFNLGMKDCDECIRLEPSFIKGYIRKAKIQQGLRQFSAAQESFRKALNIDPNHPEVLSGLKECRMASNSDPEEIRKLAMADPEVQQILKDPAMRIILEQMQSDPRALQDHLKNPEISAKIQKLMQSGLISIQ</sequence>
<dbReference type="InterPro" id="IPR019734">
    <property type="entry name" value="TPR_rpt"/>
</dbReference>
<evidence type="ECO:0000256" key="1">
    <source>
        <dbReference type="ARBA" id="ARBA00004496"/>
    </source>
</evidence>
<dbReference type="EMBL" id="IACF01000743">
    <property type="protein sequence ID" value="LAB66499.1"/>
    <property type="molecule type" value="mRNA"/>
</dbReference>
<dbReference type="Pfam" id="PF13181">
    <property type="entry name" value="TPR_8"/>
    <property type="match status" value="2"/>
</dbReference>